<proteinExistence type="predicted"/>
<feature type="compositionally biased region" description="Acidic residues" evidence="1">
    <location>
        <begin position="35"/>
        <end position="45"/>
    </location>
</feature>
<accession>A0A8J7DUX0</accession>
<keyword evidence="3" id="KW-1185">Reference proteome</keyword>
<reference evidence="2" key="1">
    <citation type="submission" date="2020-10" db="EMBL/GenBank/DDBJ databases">
        <authorList>
            <person name="Castelo-Branco R."/>
            <person name="Eusebio N."/>
            <person name="Adriana R."/>
            <person name="Vieira A."/>
            <person name="Brugerolle De Fraissinette N."/>
            <person name="Rezende De Castro R."/>
            <person name="Schneider M.P."/>
            <person name="Vasconcelos V."/>
            <person name="Leao P.N."/>
        </authorList>
    </citation>
    <scope>NUCLEOTIDE SEQUENCE</scope>
    <source>
        <strain evidence="2">LEGE 07157</strain>
    </source>
</reference>
<evidence type="ECO:0000313" key="3">
    <source>
        <dbReference type="Proteomes" id="UP000654482"/>
    </source>
</evidence>
<evidence type="ECO:0000313" key="2">
    <source>
        <dbReference type="EMBL" id="MBE9114920.1"/>
    </source>
</evidence>
<dbReference type="Proteomes" id="UP000654482">
    <property type="component" value="Unassembled WGS sequence"/>
</dbReference>
<evidence type="ECO:0000256" key="1">
    <source>
        <dbReference type="SAM" id="MobiDB-lite"/>
    </source>
</evidence>
<dbReference type="AlphaFoldDB" id="A0A8J7DUX0"/>
<comment type="caution">
    <text evidence="2">The sequence shown here is derived from an EMBL/GenBank/DDBJ whole genome shotgun (WGS) entry which is preliminary data.</text>
</comment>
<feature type="region of interest" description="Disordered" evidence="1">
    <location>
        <begin position="21"/>
        <end position="45"/>
    </location>
</feature>
<protein>
    <submittedName>
        <fullName evidence="2">Uncharacterized protein</fullName>
    </submittedName>
</protein>
<gene>
    <name evidence="2" type="ORF">IQ249_03315</name>
</gene>
<dbReference type="RefSeq" id="WP_194028000.1">
    <property type="nucleotide sequence ID" value="NZ_JADEWZ010000003.1"/>
</dbReference>
<dbReference type="EMBL" id="JADEWZ010000003">
    <property type="protein sequence ID" value="MBE9114920.1"/>
    <property type="molecule type" value="Genomic_DNA"/>
</dbReference>
<sequence>MRTSRIAIEVKTIEPYAKATVKGNPSQTTAAYDGDGSDFDGDGSD</sequence>
<name>A0A8J7DUX0_9CYAN</name>
<organism evidence="2 3">
    <name type="scientific">Lusitaniella coriacea LEGE 07157</name>
    <dbReference type="NCBI Taxonomy" id="945747"/>
    <lineage>
        <taxon>Bacteria</taxon>
        <taxon>Bacillati</taxon>
        <taxon>Cyanobacteriota</taxon>
        <taxon>Cyanophyceae</taxon>
        <taxon>Spirulinales</taxon>
        <taxon>Lusitaniellaceae</taxon>
        <taxon>Lusitaniella</taxon>
    </lineage>
</organism>